<dbReference type="Proteomes" id="UP000006735">
    <property type="component" value="Chromosome"/>
</dbReference>
<organism evidence="1 2">
    <name type="scientific">Xanthomonas oryzae pv. oryzae (strain KACC10331 / KXO85)</name>
    <dbReference type="NCBI Taxonomy" id="291331"/>
    <lineage>
        <taxon>Bacteria</taxon>
        <taxon>Pseudomonadati</taxon>
        <taxon>Pseudomonadota</taxon>
        <taxon>Gammaproteobacteria</taxon>
        <taxon>Lysobacterales</taxon>
        <taxon>Lysobacteraceae</taxon>
        <taxon>Xanthomonas</taxon>
    </lineage>
</organism>
<evidence type="ECO:0000313" key="2">
    <source>
        <dbReference type="Proteomes" id="UP000006735"/>
    </source>
</evidence>
<name>Q5GVK5_XANOR</name>
<proteinExistence type="predicted"/>
<protein>
    <submittedName>
        <fullName evidence="1">Uncharacterized protein</fullName>
    </submittedName>
</protein>
<sequence length="662" mass="71707">MKRVGDTFKKTLMHCLLIQCAPTNATVLARPPAQDPWRHGCRQGADRDVLAACPAMVGGQGPRRKHATSSAQRARLTRRWHMPHRATAARPIAEQRRCQPLLLACRFAGVASGAELRILAPVRPLTRVGQLLAQRIQHAQIACGAGEGPVRLPFVALLVIALGGVVVGRSLACRHAAHFPILAGCIPQRRHAALGEGKMIGAEEIAGLRLGIGRIAQLELRGDALQLVEQFEFCGAIDAEIARRHERIHAVHVDHRHCGIQRVQRLGRVELRAQQALFFGGDGQEHHRALGLWPLGETARQLQQRGGAAGVFQRTVEDGVAARIRLADADVVPVRAVDQRLVRMLAAFQPRHDVVRRDQVGLDLIAGAQTLVLEFDRLEAARLRLLLQGLEIQPGMLEQLGGQIALDPAFQRRMRAARVIAYHIEHGVGVGVGHRVPAVRGRRGFVHDQHAECALARAFFVLVGPTAVVGHADTVEIPLAGFKVRVVDQHHGDLALQIHTLEVVPVALRRLDAVADEHQRRVGDLHVGGAVQRGADDNLLALGQRLRLAGVLHGNGGRADDIGAQQRHGLGPGALAAGQIAARLQAGLGELLAQVGNGLLFASGRRAAAFIGVGGQFLDVARDTRAIETRCRRHQCGRDRHRQKSYANSLHCTPRIMDSPGV</sequence>
<dbReference type="AlphaFoldDB" id="Q5GVK5"/>
<gene>
    <name evidence="1" type="ordered locus">XOO4014</name>
</gene>
<evidence type="ECO:0000313" key="1">
    <source>
        <dbReference type="EMBL" id="AAW77268.1"/>
    </source>
</evidence>
<dbReference type="STRING" id="291331.XOO4014"/>
<reference evidence="1 2" key="1">
    <citation type="journal article" date="2005" name="Nucleic Acids Res.">
        <title>The genome sequence of Xanthomonas oryzae pathovar oryzae KACC10331, the bacterial blight pathogen of rice.</title>
        <authorList>
            <person name="Lee B.M."/>
            <person name="Park Y.J."/>
            <person name="Park D.S."/>
            <person name="Kang H.W."/>
            <person name="Kim J.G."/>
            <person name="Song E.S."/>
            <person name="Park I.C."/>
            <person name="Yoon U.H."/>
            <person name="Hahn J.H."/>
            <person name="Koo B.S."/>
            <person name="Lee G.B."/>
            <person name="Kim H."/>
            <person name="Park H.S."/>
            <person name="Yoon K.O."/>
            <person name="Kim J.H."/>
            <person name="Jung C.H."/>
            <person name="Koh N.H."/>
            <person name="Seo J.S."/>
            <person name="Go S.J."/>
        </authorList>
    </citation>
    <scope>NUCLEOTIDE SEQUENCE [LARGE SCALE GENOMIC DNA]</scope>
    <source>
        <strain evidence="2">KACC10331 / KXO85</strain>
    </source>
</reference>
<keyword evidence="2" id="KW-1185">Reference proteome</keyword>
<dbReference type="EMBL" id="AE013598">
    <property type="protein sequence ID" value="AAW77268.1"/>
    <property type="molecule type" value="Genomic_DNA"/>
</dbReference>
<dbReference type="KEGG" id="xoo:XOO4014"/>
<accession>Q5GVK5</accession>
<dbReference type="HOGENOM" id="CLU_414437_0_0_6"/>